<dbReference type="STRING" id="237018.SAMN04489723_105225"/>
<dbReference type="Pfam" id="PF07593">
    <property type="entry name" value="UnbV_ASPIC"/>
    <property type="match status" value="1"/>
</dbReference>
<evidence type="ECO:0000313" key="5">
    <source>
        <dbReference type="Proteomes" id="UP000198790"/>
    </source>
</evidence>
<protein>
    <submittedName>
        <fullName evidence="4">Repeat domain-containing protein</fullName>
    </submittedName>
</protein>
<organism evidence="4 5">
    <name type="scientific">Algoriphagus aquimarinus</name>
    <dbReference type="NCBI Taxonomy" id="237018"/>
    <lineage>
        <taxon>Bacteria</taxon>
        <taxon>Pseudomonadati</taxon>
        <taxon>Bacteroidota</taxon>
        <taxon>Cytophagia</taxon>
        <taxon>Cytophagales</taxon>
        <taxon>Cyclobacteriaceae</taxon>
        <taxon>Algoriphagus</taxon>
    </lineage>
</organism>
<dbReference type="SUPFAM" id="SSF69318">
    <property type="entry name" value="Integrin alpha N-terminal domain"/>
    <property type="match status" value="3"/>
</dbReference>
<reference evidence="4 5" key="1">
    <citation type="submission" date="2016-10" db="EMBL/GenBank/DDBJ databases">
        <authorList>
            <person name="de Groot N.N."/>
        </authorList>
    </citation>
    <scope>NUCLEOTIDE SEQUENCE [LARGE SCALE GENOMIC DNA]</scope>
    <source>
        <strain evidence="4 5">DSM 23399</strain>
    </source>
</reference>
<gene>
    <name evidence="4" type="ORF">SAMN04489723_105225</name>
</gene>
<evidence type="ECO:0000256" key="1">
    <source>
        <dbReference type="ARBA" id="ARBA00022729"/>
    </source>
</evidence>
<dbReference type="PANTHER" id="PTHR16026">
    <property type="entry name" value="CARTILAGE ACIDIC PROTEIN 1"/>
    <property type="match status" value="1"/>
</dbReference>
<keyword evidence="1 2" id="KW-0732">Signal</keyword>
<keyword evidence="5" id="KW-1185">Reference proteome</keyword>
<dbReference type="Pfam" id="PF13517">
    <property type="entry name" value="FG-GAP_3"/>
    <property type="match status" value="4"/>
</dbReference>
<dbReference type="PANTHER" id="PTHR16026:SF0">
    <property type="entry name" value="CARTILAGE ACIDIC PROTEIN 1"/>
    <property type="match status" value="1"/>
</dbReference>
<sequence>MCYLIKSKTAILLFLGSLIFLHQENTLVAQSSSGNFEKISNKKSGIPFKNQLKEDEKNNILRYEYFYNGGGVAVGDLDNDGLEDVFFTGNMSSNKVYKNLGNFKFEDKTKSAGVSGKDVWTTGVSMADVNGDGLLDIYVCYSGKGEPNLRSNELWINQGDFIFKDEAKQYGLADPSNSTQGLFFDFDKDGDLDMYLLNHHIQAINELEFNEVKKIRHPYAGDKLFRNDGGKFTDISEEAGILGSALGFGLGIVSADINQDGWPDILITNDYIEPDYLYINNGDGTFTDRMKEYFQHISHFSMGADISDVNNDGKPDIYTLDMLPEDNERQKLLYGPENYEQYALMIKEGFHHQSMRNMLQLNQGDGLFSEVGQLANISNSDWSWSALFFDATNNGKKDLFISNGYYRDYTNRDFLKYKGDYYFKQAIANEKADTLHLVTTMTSTPIHNYIYENTGNLDFIDRSIEWGFDEKGFSSGAAYADLDNDGDLDLVVNNLNEPASIYKNVSAKKNWLQITLKEESKNTFAVGAKVEVFTGEENQTLEAQPVRGFQSSVSPRLQFGLNDISVVPSIQVIWPDGTIQFLENIPANQHLTIQKDSSEGSLATSKPIPLLNKSNFAPDFSPIANQFNDFKRQPLMLTMPSYISPILSQGDLDGDGNPEVFIGGSKGQTGKIVSFENESWQDYPGFRSSKEFTDAIAIFEDFNGDGKQDLFVGSGGYHDYLGSDESLQDRLYLNDGTGKLTRQSSFPDYKFSTGTAEAFDVNGDGYLDLFVGARLIPGRYPIIPESKLLINDGKGNFTDQTSTYLPKAGKIGLITSSELIDLNADGKMDLVLVGEYMPITALINTGSSLTDKTSVYFNSQLSGWWNTLEKSDIDGDGDLDLIVGNFGLNSQFEANEHKKLRLYAADFDQNGSIDPILECFVGDKMYPYPSRDELLDQMASMRSRFTDYASYSKATMTDLFSFQELEKSQILEANTLESMVLENTEDGFIARPLPRLAQSFPVYSILPIDLNRDGNMDLILGGNQAYTRIRIGLMDAGLGLVLIGDGKGNFSPLSPSESGLAIKGDIKSILPIRTASGIQLLFGINQQKLESYTIR</sequence>
<dbReference type="Gene3D" id="2.130.10.130">
    <property type="entry name" value="Integrin alpha, N-terminal"/>
    <property type="match status" value="3"/>
</dbReference>
<feature type="chain" id="PRO_5011554754" evidence="2">
    <location>
        <begin position="23"/>
        <end position="1095"/>
    </location>
</feature>
<dbReference type="RefSeq" id="WP_092896350.1">
    <property type="nucleotide sequence ID" value="NZ_FOKK01000005.1"/>
</dbReference>
<evidence type="ECO:0000259" key="3">
    <source>
        <dbReference type="Pfam" id="PF07593"/>
    </source>
</evidence>
<feature type="domain" description="ASPIC/UnbV" evidence="3">
    <location>
        <begin position="525"/>
        <end position="592"/>
    </location>
</feature>
<dbReference type="InterPro" id="IPR011519">
    <property type="entry name" value="UnbV_ASPIC"/>
</dbReference>
<dbReference type="InterPro" id="IPR027039">
    <property type="entry name" value="Crtac1"/>
</dbReference>
<proteinExistence type="predicted"/>
<dbReference type="OrthoDB" id="9816120at2"/>
<dbReference type="AlphaFoldDB" id="A0A1I0Z4A5"/>
<dbReference type="EMBL" id="FOKK01000005">
    <property type="protein sequence ID" value="SFB19946.1"/>
    <property type="molecule type" value="Genomic_DNA"/>
</dbReference>
<evidence type="ECO:0000256" key="2">
    <source>
        <dbReference type="SAM" id="SignalP"/>
    </source>
</evidence>
<dbReference type="Proteomes" id="UP000198790">
    <property type="component" value="Unassembled WGS sequence"/>
</dbReference>
<accession>A0A1I0Z4A5</accession>
<name>A0A1I0Z4A5_9BACT</name>
<evidence type="ECO:0000313" key="4">
    <source>
        <dbReference type="EMBL" id="SFB19946.1"/>
    </source>
</evidence>
<feature type="signal peptide" evidence="2">
    <location>
        <begin position="1"/>
        <end position="22"/>
    </location>
</feature>
<dbReference type="InterPro" id="IPR028994">
    <property type="entry name" value="Integrin_alpha_N"/>
</dbReference>
<dbReference type="InterPro" id="IPR013517">
    <property type="entry name" value="FG-GAP"/>
</dbReference>